<feature type="compositionally biased region" description="Polar residues" evidence="1">
    <location>
        <begin position="1"/>
        <end position="10"/>
    </location>
</feature>
<feature type="region of interest" description="Disordered" evidence="1">
    <location>
        <begin position="1"/>
        <end position="30"/>
    </location>
</feature>
<sequence>MTSEQQTPRDAQSSQASESSHSHQGHIEPGRQKATMLGLLIAFAIRRQIQKQCHADLKPDNVERLIEAVEEGELNQSIIRILRNVSQEVEPVPAALAMLLTHEDPTNKPFELHEELATEDEKSLAVGFCVRMNVALHGTEKDEERELIHKQLTGERAASHRCEIIFHTLSTIRDLLKLQEEIDRRHAAA</sequence>
<dbReference type="RefSeq" id="WP_150381925.1">
    <property type="nucleotide sequence ID" value="NZ_RZUI01000015.1"/>
</dbReference>
<evidence type="ECO:0000256" key="1">
    <source>
        <dbReference type="SAM" id="MobiDB-lite"/>
    </source>
</evidence>
<comment type="caution">
    <text evidence="2">The sequence shown here is derived from an EMBL/GenBank/DDBJ whole genome shotgun (WGS) entry which is preliminary data.</text>
</comment>
<accession>A0A5M9ZTW5</accession>
<proteinExistence type="predicted"/>
<name>A0A5M9ZTW5_9BIFI</name>
<evidence type="ECO:0000313" key="2">
    <source>
        <dbReference type="EMBL" id="KAA8827925.1"/>
    </source>
</evidence>
<evidence type="ECO:0000313" key="3">
    <source>
        <dbReference type="Proteomes" id="UP000412028"/>
    </source>
</evidence>
<reference evidence="2 3" key="1">
    <citation type="journal article" date="2019" name="Syst. Appl. Microbiol.">
        <title>Characterization of Bifidobacterium species in feaces of the Egyptian fruit bat: Description of B. vespertilionis sp. nov. and B. rousetti sp. nov.</title>
        <authorList>
            <person name="Modesto M."/>
            <person name="Satti M."/>
            <person name="Watanabe K."/>
            <person name="Puglisi E."/>
            <person name="Morelli L."/>
            <person name="Huang C.-H."/>
            <person name="Liou J.-S."/>
            <person name="Miyashita M."/>
            <person name="Tamura T."/>
            <person name="Saito S."/>
            <person name="Mori K."/>
            <person name="Huang L."/>
            <person name="Sciavilla P."/>
            <person name="Sandri C."/>
            <person name="Spiezio C."/>
            <person name="Vitali F."/>
            <person name="Cavalieri D."/>
            <person name="Perpetuini G."/>
            <person name="Tofalo R."/>
            <person name="Bonetti A."/>
            <person name="Arita M."/>
            <person name="Mattarelli P."/>
        </authorList>
    </citation>
    <scope>NUCLEOTIDE SEQUENCE [LARGE SCALE GENOMIC DNA]</scope>
    <source>
        <strain evidence="2 3">RST7</strain>
    </source>
</reference>
<dbReference type="AlphaFoldDB" id="A0A5M9ZTW5"/>
<gene>
    <name evidence="2" type="ORF">EMO89_09830</name>
</gene>
<protein>
    <submittedName>
        <fullName evidence="2">Uncharacterized protein</fullName>
    </submittedName>
</protein>
<dbReference type="OrthoDB" id="3232249at2"/>
<organism evidence="2 3">
    <name type="scientific">Bifidobacterium tissieri</name>
    <dbReference type="NCBI Taxonomy" id="1630162"/>
    <lineage>
        <taxon>Bacteria</taxon>
        <taxon>Bacillati</taxon>
        <taxon>Actinomycetota</taxon>
        <taxon>Actinomycetes</taxon>
        <taxon>Bifidobacteriales</taxon>
        <taxon>Bifidobacteriaceae</taxon>
        <taxon>Bifidobacterium</taxon>
    </lineage>
</organism>
<dbReference type="Proteomes" id="UP000412028">
    <property type="component" value="Unassembled WGS sequence"/>
</dbReference>
<dbReference type="EMBL" id="RZUI01000015">
    <property type="protein sequence ID" value="KAA8827925.1"/>
    <property type="molecule type" value="Genomic_DNA"/>
</dbReference>